<feature type="compositionally biased region" description="Polar residues" evidence="1">
    <location>
        <begin position="1"/>
        <end position="28"/>
    </location>
</feature>
<evidence type="ECO:0000256" key="1">
    <source>
        <dbReference type="SAM" id="MobiDB-lite"/>
    </source>
</evidence>
<dbReference type="EnsemblPlants" id="Kaladp0024s0422.1.v1.1">
    <property type="protein sequence ID" value="Kaladp0024s0422.1.v1.1.CDS.1"/>
    <property type="gene ID" value="Kaladp0024s0422.v1.1"/>
</dbReference>
<dbReference type="AlphaFoldDB" id="A0A7N0ZS69"/>
<proteinExistence type="predicted"/>
<feature type="region of interest" description="Disordered" evidence="1">
    <location>
        <begin position="1"/>
        <end position="38"/>
    </location>
</feature>
<accession>A0A7N0ZS69</accession>
<sequence>MADNTTLVRTRPLSFSFSPNSPEKSSLPSILPKGAEGQASSSMHSAFYTVQSSIRSIIV</sequence>
<organism evidence="2 3">
    <name type="scientific">Kalanchoe fedtschenkoi</name>
    <name type="common">Lavender scallops</name>
    <name type="synonym">South American air plant</name>
    <dbReference type="NCBI Taxonomy" id="63787"/>
    <lineage>
        <taxon>Eukaryota</taxon>
        <taxon>Viridiplantae</taxon>
        <taxon>Streptophyta</taxon>
        <taxon>Embryophyta</taxon>
        <taxon>Tracheophyta</taxon>
        <taxon>Spermatophyta</taxon>
        <taxon>Magnoliopsida</taxon>
        <taxon>eudicotyledons</taxon>
        <taxon>Gunneridae</taxon>
        <taxon>Pentapetalae</taxon>
        <taxon>Saxifragales</taxon>
        <taxon>Crassulaceae</taxon>
        <taxon>Kalanchoe</taxon>
    </lineage>
</organism>
<reference evidence="2" key="1">
    <citation type="submission" date="2021-01" db="UniProtKB">
        <authorList>
            <consortium name="EnsemblPlants"/>
        </authorList>
    </citation>
    <scope>IDENTIFICATION</scope>
</reference>
<evidence type="ECO:0000313" key="2">
    <source>
        <dbReference type="EnsemblPlants" id="Kaladp0024s0422.1.v1.1.CDS.1"/>
    </source>
</evidence>
<name>A0A7N0ZS69_KALFE</name>
<protein>
    <submittedName>
        <fullName evidence="2">Uncharacterized protein</fullName>
    </submittedName>
</protein>
<keyword evidence="3" id="KW-1185">Reference proteome</keyword>
<dbReference type="Proteomes" id="UP000594263">
    <property type="component" value="Unplaced"/>
</dbReference>
<evidence type="ECO:0000313" key="3">
    <source>
        <dbReference type="Proteomes" id="UP000594263"/>
    </source>
</evidence>
<dbReference type="Gramene" id="Kaladp0024s0422.1.v1.1">
    <property type="protein sequence ID" value="Kaladp0024s0422.1.v1.1.CDS.1"/>
    <property type="gene ID" value="Kaladp0024s0422.v1.1"/>
</dbReference>